<sequence>MNSGYYTMLGAALGARVYAFEPQVFCVRIVRDLIRARNPHLAPLIDIFNMGLGTTGVIAVPNGTKCDGFFGEGGIPSVGEEAVDEGTVPIPVVNPQLVLPLWSRHVALVKMDTEGAEADILAHLLPWIEAGRIHHLVVELMPCQWANRASSLEAGLATLRRVQAASRRMVALFDPKGVQGGVQANGTADIGGTSWEGFDLEALMRDRHNRTGAANVWFTFV</sequence>
<dbReference type="EMBL" id="JAEHOE010000103">
    <property type="protein sequence ID" value="KAG2486990.1"/>
    <property type="molecule type" value="Genomic_DNA"/>
</dbReference>
<keyword evidence="2" id="KW-1185">Reference proteome</keyword>
<dbReference type="SUPFAM" id="SSF53335">
    <property type="entry name" value="S-adenosyl-L-methionine-dependent methyltransferases"/>
    <property type="match status" value="1"/>
</dbReference>
<accession>A0A835XP03</accession>
<gene>
    <name evidence="1" type="ORF">HYH03_014362</name>
</gene>
<dbReference type="InterPro" id="IPR029063">
    <property type="entry name" value="SAM-dependent_MTases_sf"/>
</dbReference>
<organism evidence="1 2">
    <name type="scientific">Edaphochlamys debaryana</name>
    <dbReference type="NCBI Taxonomy" id="47281"/>
    <lineage>
        <taxon>Eukaryota</taxon>
        <taxon>Viridiplantae</taxon>
        <taxon>Chlorophyta</taxon>
        <taxon>core chlorophytes</taxon>
        <taxon>Chlorophyceae</taxon>
        <taxon>CS clade</taxon>
        <taxon>Chlamydomonadales</taxon>
        <taxon>Chlamydomonadales incertae sedis</taxon>
        <taxon>Edaphochlamys</taxon>
    </lineage>
</organism>
<protein>
    <recommendedName>
        <fullName evidence="3">Methyltransferase FkbM domain-containing protein</fullName>
    </recommendedName>
</protein>
<dbReference type="Proteomes" id="UP000612055">
    <property type="component" value="Unassembled WGS sequence"/>
</dbReference>
<evidence type="ECO:0008006" key="3">
    <source>
        <dbReference type="Google" id="ProtNLM"/>
    </source>
</evidence>
<dbReference type="OrthoDB" id="536634at2759"/>
<comment type="caution">
    <text evidence="1">The sequence shown here is derived from an EMBL/GenBank/DDBJ whole genome shotgun (WGS) entry which is preliminary data.</text>
</comment>
<dbReference type="AlphaFoldDB" id="A0A835XP03"/>
<evidence type="ECO:0000313" key="2">
    <source>
        <dbReference type="Proteomes" id="UP000612055"/>
    </source>
</evidence>
<proteinExistence type="predicted"/>
<evidence type="ECO:0000313" key="1">
    <source>
        <dbReference type="EMBL" id="KAG2486990.1"/>
    </source>
</evidence>
<reference evidence="1" key="1">
    <citation type="journal article" date="2020" name="bioRxiv">
        <title>Comparative genomics of Chlamydomonas.</title>
        <authorList>
            <person name="Craig R.J."/>
            <person name="Hasan A.R."/>
            <person name="Ness R.W."/>
            <person name="Keightley P.D."/>
        </authorList>
    </citation>
    <scope>NUCLEOTIDE SEQUENCE</scope>
    <source>
        <strain evidence="1">CCAP 11/70</strain>
    </source>
</reference>
<dbReference type="Gene3D" id="3.40.50.150">
    <property type="entry name" value="Vaccinia Virus protein VP39"/>
    <property type="match status" value="1"/>
</dbReference>
<name>A0A835XP03_9CHLO</name>